<keyword evidence="5" id="KW-1133">Transmembrane helix</keyword>
<keyword evidence="5" id="KW-0812">Transmembrane</keyword>
<dbReference type="EMBL" id="BMNJ01000001">
    <property type="protein sequence ID" value="GGO95439.1"/>
    <property type="molecule type" value="Genomic_DNA"/>
</dbReference>
<feature type="domain" description="Gram-positive cocci surface proteins LPxTG" evidence="7">
    <location>
        <begin position="518"/>
        <end position="553"/>
    </location>
</feature>
<name>A0A8H9LE57_9ACTO</name>
<dbReference type="InterPro" id="IPR032364">
    <property type="entry name" value="GramPos_pilinD1_N"/>
</dbReference>
<dbReference type="RefSeq" id="WP_080462203.1">
    <property type="nucleotide sequence ID" value="NZ_BMNJ01000001.1"/>
</dbReference>
<dbReference type="InterPro" id="IPR041033">
    <property type="entry name" value="SpaA_PFL_dom_1"/>
</dbReference>
<gene>
    <name evidence="8" type="ORF">GCM10011612_03280</name>
</gene>
<comment type="caution">
    <text evidence="8">The sequence shown here is derived from an EMBL/GenBank/DDBJ whole genome shotgun (WGS) entry which is preliminary data.</text>
</comment>
<dbReference type="AlphaFoldDB" id="A0A8H9LE57"/>
<sequence length="553" mass="58059">MSSQRTRRGAGFFAAACAASALVIPSALAAPADPNQPAAATVQKDADTTLTIHKCEQTDTNGTAAGTGLQQAPADCNAMEGVTYKITKLDYNLSTQEGWTQLAAAKGDVNTASAAHKTSTTFEGKTAADGTLTFDANKTDVGAYLVQEISTAGAKVHRGGATDDAKGAIPGADFIVTLPMTSPGNTNAWNYDVHVYPKNTLSGIEKKVVDTGKASGSGNSLEYTIDAAIPKVNVAGGETIKRFNVIDQLDPRVQKGTGVDQLNPRVAIVGTNAQALTADTDYTVTVAAGNDDKNYLTVDFTAEGLKKIATARANGDNTTKVQVILTATFAADTSLDGGISNTAFLIPSDSPEFNWDKDRPTTPGTNIPGTDPVVSKYGKVELSKKGSDTDNLLPGAEFQIYQCTWDGNKDTTPQLRDSDATDATALTPLTVKNASTFITQDNGKVVVDALRANDWENGATKQLTNDDYYCFVETKAPEGYTLQAEPVPFRILAASADNKDEMMAVEITDVPKNAGFHLPLTGASGVVFLTVVGGLLVLAGAGIAYVNKRRQNH</sequence>
<keyword evidence="3 6" id="KW-0732">Signal</keyword>
<keyword evidence="2" id="KW-0964">Secreted</keyword>
<evidence type="ECO:0000256" key="2">
    <source>
        <dbReference type="ARBA" id="ARBA00022525"/>
    </source>
</evidence>
<dbReference type="GO" id="GO:0005975">
    <property type="term" value="P:carbohydrate metabolic process"/>
    <property type="evidence" value="ECO:0007669"/>
    <property type="project" value="UniProtKB-ARBA"/>
</dbReference>
<keyword evidence="4" id="KW-0572">Peptidoglycan-anchor</keyword>
<dbReference type="Gene3D" id="2.60.40.10">
    <property type="entry name" value="Immunoglobulins"/>
    <property type="match status" value="2"/>
</dbReference>
<dbReference type="InterPro" id="IPR048052">
    <property type="entry name" value="FM1-like"/>
</dbReference>
<proteinExistence type="predicted"/>
<dbReference type="Proteomes" id="UP000614239">
    <property type="component" value="Unassembled WGS sequence"/>
</dbReference>
<dbReference type="InterPro" id="IPR019931">
    <property type="entry name" value="LPXTG_anchor"/>
</dbReference>
<dbReference type="Gene3D" id="2.60.40.740">
    <property type="match status" value="1"/>
</dbReference>
<keyword evidence="5" id="KW-0472">Membrane</keyword>
<evidence type="ECO:0000256" key="1">
    <source>
        <dbReference type="ARBA" id="ARBA00022512"/>
    </source>
</evidence>
<dbReference type="InterPro" id="IPR013783">
    <property type="entry name" value="Ig-like_fold"/>
</dbReference>
<evidence type="ECO:0000256" key="6">
    <source>
        <dbReference type="SAM" id="SignalP"/>
    </source>
</evidence>
<dbReference type="OrthoDB" id="3199332at2"/>
<reference evidence="8" key="1">
    <citation type="journal article" date="2014" name="Int. J. Syst. Evol. Microbiol.">
        <title>Complete genome sequence of Corynebacterium casei LMG S-19264T (=DSM 44701T), isolated from a smear-ripened cheese.</title>
        <authorList>
            <consortium name="US DOE Joint Genome Institute (JGI-PGF)"/>
            <person name="Walter F."/>
            <person name="Albersmeier A."/>
            <person name="Kalinowski J."/>
            <person name="Ruckert C."/>
        </authorList>
    </citation>
    <scope>NUCLEOTIDE SEQUENCE</scope>
    <source>
        <strain evidence="8">CGMCC 4.7372</strain>
    </source>
</reference>
<dbReference type="PROSITE" id="PS50847">
    <property type="entry name" value="GRAM_POS_ANCHORING"/>
    <property type="match status" value="1"/>
</dbReference>
<evidence type="ECO:0000259" key="7">
    <source>
        <dbReference type="PROSITE" id="PS50847"/>
    </source>
</evidence>
<dbReference type="NCBIfam" id="NF033902">
    <property type="entry name" value="iso_D2_wall_anc"/>
    <property type="match status" value="1"/>
</dbReference>
<evidence type="ECO:0000256" key="5">
    <source>
        <dbReference type="SAM" id="Phobius"/>
    </source>
</evidence>
<evidence type="ECO:0000256" key="3">
    <source>
        <dbReference type="ARBA" id="ARBA00022729"/>
    </source>
</evidence>
<evidence type="ECO:0000313" key="9">
    <source>
        <dbReference type="Proteomes" id="UP000614239"/>
    </source>
</evidence>
<dbReference type="NCBIfam" id="TIGR04226">
    <property type="entry name" value="RrgB_K2N_iso_D2"/>
    <property type="match status" value="1"/>
</dbReference>
<dbReference type="NCBIfam" id="TIGR01167">
    <property type="entry name" value="LPXTG_anchor"/>
    <property type="match status" value="1"/>
</dbReference>
<organism evidence="8 9">
    <name type="scientific">Actinomyces gaoshouyii</name>
    <dbReference type="NCBI Taxonomy" id="1960083"/>
    <lineage>
        <taxon>Bacteria</taxon>
        <taxon>Bacillati</taxon>
        <taxon>Actinomycetota</taxon>
        <taxon>Actinomycetes</taxon>
        <taxon>Actinomycetales</taxon>
        <taxon>Actinomycetaceae</taxon>
        <taxon>Actinomyces</taxon>
    </lineage>
</organism>
<dbReference type="Pfam" id="PF16555">
    <property type="entry name" value="GramPos_pilinD1"/>
    <property type="match status" value="1"/>
</dbReference>
<dbReference type="InterPro" id="IPR026466">
    <property type="entry name" value="Fim_isopep_form_D2_dom"/>
</dbReference>
<feature type="signal peptide" evidence="6">
    <location>
        <begin position="1"/>
        <end position="29"/>
    </location>
</feature>
<evidence type="ECO:0000313" key="8">
    <source>
        <dbReference type="EMBL" id="GGO95439.1"/>
    </source>
</evidence>
<reference evidence="8" key="2">
    <citation type="submission" date="2020-09" db="EMBL/GenBank/DDBJ databases">
        <authorList>
            <person name="Sun Q."/>
            <person name="Zhou Y."/>
        </authorList>
    </citation>
    <scope>NUCLEOTIDE SEQUENCE</scope>
    <source>
        <strain evidence="8">CGMCC 4.7372</strain>
    </source>
</reference>
<feature type="transmembrane region" description="Helical" evidence="5">
    <location>
        <begin position="526"/>
        <end position="546"/>
    </location>
</feature>
<dbReference type="Pfam" id="PF17802">
    <property type="entry name" value="SpaA"/>
    <property type="match status" value="1"/>
</dbReference>
<protein>
    <submittedName>
        <fullName evidence="8">Cell wall surface anchor protein</fullName>
    </submittedName>
</protein>
<dbReference type="Pfam" id="PF00746">
    <property type="entry name" value="Gram_pos_anchor"/>
    <property type="match status" value="1"/>
</dbReference>
<accession>A0A8H9LE57</accession>
<keyword evidence="9" id="KW-1185">Reference proteome</keyword>
<keyword evidence="1" id="KW-0134">Cell wall</keyword>
<feature type="chain" id="PRO_5034850484" evidence="6">
    <location>
        <begin position="30"/>
        <end position="553"/>
    </location>
</feature>
<evidence type="ECO:0000256" key="4">
    <source>
        <dbReference type="ARBA" id="ARBA00023088"/>
    </source>
</evidence>